<name>A0AAW1KJQ2_POPJA</name>
<dbReference type="InterPro" id="IPR012337">
    <property type="entry name" value="RNaseH-like_sf"/>
</dbReference>
<gene>
    <name evidence="2" type="ORF">QE152_g22789</name>
</gene>
<dbReference type="InterPro" id="IPR036397">
    <property type="entry name" value="RNaseH_sf"/>
</dbReference>
<dbReference type="AlphaFoldDB" id="A0AAW1KJQ2"/>
<evidence type="ECO:0000313" key="2">
    <source>
        <dbReference type="EMBL" id="KAK9719182.1"/>
    </source>
</evidence>
<evidence type="ECO:0000313" key="3">
    <source>
        <dbReference type="Proteomes" id="UP001458880"/>
    </source>
</evidence>
<dbReference type="EMBL" id="JASPKY010000222">
    <property type="protein sequence ID" value="KAK9719182.1"/>
    <property type="molecule type" value="Genomic_DNA"/>
</dbReference>
<dbReference type="PANTHER" id="PTHR37984:SF5">
    <property type="entry name" value="PROTEIN NYNRIN-LIKE"/>
    <property type="match status" value="1"/>
</dbReference>
<dbReference type="SUPFAM" id="SSF53098">
    <property type="entry name" value="Ribonuclease H-like"/>
    <property type="match status" value="1"/>
</dbReference>
<protein>
    <recommendedName>
        <fullName evidence="1">Integrase catalytic domain-containing protein</fullName>
    </recommendedName>
</protein>
<feature type="domain" description="Integrase catalytic" evidence="1">
    <location>
        <begin position="8"/>
        <end position="138"/>
    </location>
</feature>
<proteinExistence type="predicted"/>
<dbReference type="InterPro" id="IPR050951">
    <property type="entry name" value="Retrovirus_Pol_polyprotein"/>
</dbReference>
<comment type="caution">
    <text evidence="2">The sequence shown here is derived from an EMBL/GenBank/DDBJ whole genome shotgun (WGS) entry which is preliminary data.</text>
</comment>
<sequence length="138" mass="15791">MALHPLPIAKRPWERLSIDILEHNSNIYLVVIDLEHNSNIYLVVIDSYSKWIELKELKNKSISQIIHALDDVFSCHGSDLILSDNSPFNSKEFRDYLNVGDIKFVTSSPNYARSHGQVEKAVHICKSVLKKVKSMNKS</sequence>
<dbReference type="GO" id="GO:0015074">
    <property type="term" value="P:DNA integration"/>
    <property type="evidence" value="ECO:0007669"/>
    <property type="project" value="InterPro"/>
</dbReference>
<keyword evidence="3" id="KW-1185">Reference proteome</keyword>
<dbReference type="InterPro" id="IPR001584">
    <property type="entry name" value="Integrase_cat-core"/>
</dbReference>
<evidence type="ECO:0000259" key="1">
    <source>
        <dbReference type="PROSITE" id="PS50994"/>
    </source>
</evidence>
<dbReference type="PROSITE" id="PS50994">
    <property type="entry name" value="INTEGRASE"/>
    <property type="match status" value="1"/>
</dbReference>
<reference evidence="2 3" key="1">
    <citation type="journal article" date="2024" name="BMC Genomics">
        <title>De novo assembly and annotation of Popillia japonica's genome with initial clues to its potential as an invasive pest.</title>
        <authorList>
            <person name="Cucini C."/>
            <person name="Boschi S."/>
            <person name="Funari R."/>
            <person name="Cardaioli E."/>
            <person name="Iannotti N."/>
            <person name="Marturano G."/>
            <person name="Paoli F."/>
            <person name="Bruttini M."/>
            <person name="Carapelli A."/>
            <person name="Frati F."/>
            <person name="Nardi F."/>
        </authorList>
    </citation>
    <scope>NUCLEOTIDE SEQUENCE [LARGE SCALE GENOMIC DNA]</scope>
    <source>
        <strain evidence="2">DMR45628</strain>
    </source>
</reference>
<dbReference type="PANTHER" id="PTHR37984">
    <property type="entry name" value="PROTEIN CBG26694"/>
    <property type="match status" value="1"/>
</dbReference>
<dbReference type="GO" id="GO:0003676">
    <property type="term" value="F:nucleic acid binding"/>
    <property type="evidence" value="ECO:0007669"/>
    <property type="project" value="InterPro"/>
</dbReference>
<organism evidence="2 3">
    <name type="scientific">Popillia japonica</name>
    <name type="common">Japanese beetle</name>
    <dbReference type="NCBI Taxonomy" id="7064"/>
    <lineage>
        <taxon>Eukaryota</taxon>
        <taxon>Metazoa</taxon>
        <taxon>Ecdysozoa</taxon>
        <taxon>Arthropoda</taxon>
        <taxon>Hexapoda</taxon>
        <taxon>Insecta</taxon>
        <taxon>Pterygota</taxon>
        <taxon>Neoptera</taxon>
        <taxon>Endopterygota</taxon>
        <taxon>Coleoptera</taxon>
        <taxon>Polyphaga</taxon>
        <taxon>Scarabaeiformia</taxon>
        <taxon>Scarabaeidae</taxon>
        <taxon>Rutelinae</taxon>
        <taxon>Popillia</taxon>
    </lineage>
</organism>
<dbReference type="Gene3D" id="3.30.420.10">
    <property type="entry name" value="Ribonuclease H-like superfamily/Ribonuclease H"/>
    <property type="match status" value="1"/>
</dbReference>
<accession>A0AAW1KJQ2</accession>
<dbReference type="Proteomes" id="UP001458880">
    <property type="component" value="Unassembled WGS sequence"/>
</dbReference>